<dbReference type="NCBIfam" id="NF005559">
    <property type="entry name" value="PRK07231.1"/>
    <property type="match status" value="1"/>
</dbReference>
<comment type="subcellular location">
    <subcellularLocation>
        <location evidence="6">Nucleus</location>
    </subcellularLocation>
</comment>
<feature type="compositionally biased region" description="Acidic residues" evidence="7">
    <location>
        <begin position="93"/>
        <end position="105"/>
    </location>
</feature>
<dbReference type="InterPro" id="IPR057326">
    <property type="entry name" value="KR_dom"/>
</dbReference>
<dbReference type="GO" id="GO:0043565">
    <property type="term" value="F:sequence-specific DNA binding"/>
    <property type="evidence" value="ECO:0007669"/>
    <property type="project" value="InterPro"/>
</dbReference>
<dbReference type="GO" id="GO:0016491">
    <property type="term" value="F:oxidoreductase activity"/>
    <property type="evidence" value="ECO:0007669"/>
    <property type="project" value="UniProtKB-KW"/>
</dbReference>
<dbReference type="FunFam" id="3.40.50.720:FF:000084">
    <property type="entry name" value="Short-chain dehydrogenase reductase"/>
    <property type="match status" value="1"/>
</dbReference>
<dbReference type="SMART" id="SM00822">
    <property type="entry name" value="PKS_KR"/>
    <property type="match status" value="1"/>
</dbReference>
<dbReference type="GO" id="GO:0006355">
    <property type="term" value="P:regulation of DNA-templated transcription"/>
    <property type="evidence" value="ECO:0007669"/>
    <property type="project" value="InterPro"/>
</dbReference>
<feature type="compositionally biased region" description="Acidic residues" evidence="7">
    <location>
        <begin position="150"/>
        <end position="164"/>
    </location>
</feature>
<dbReference type="Gene3D" id="4.10.1040.10">
    <property type="entry name" value="DM DNA-binding domain"/>
    <property type="match status" value="1"/>
</dbReference>
<evidence type="ECO:0000256" key="1">
    <source>
        <dbReference type="ARBA" id="ARBA00022723"/>
    </source>
</evidence>
<sequence length="621" mass="67648">MCCESFARRLIAVKMSKEVIAGLNLTPEQQRSGAFGKSPKCARCRNHGNDVDLKSHKRKCPWKACNCSKCILIVERQKIMAAQIALRRRQQQQEDDVEMEMEETDSSPTHHSNANQTNSQQNSAKSSAAEDSTSIDTDSGRETDIKSEQLDDSYDENSESDEEMTDKVKKLIESMKRRGIDSNSVTFYLLYTILDCNNGSVKKSTERIFQSAISKVNQHLMAFRGAINSFKPIHKELQITTMMPSVITGSLIPPMTSGISFKPSSSMGSLLFVVKSSAPNQMPLICPFVNSNDPTNDNWCDLMKLLPPLPPLRPPPVTKLCSSTVSTASTSPAIPSIDSTITSKTNSTMSVTYDFTGKVVLITGSSSGIGAATAVQFAQSGASVVVTGRNVDTVSDVAKQCLKVSPKGVKALEVTADVTKQEDLRRLVDQTIKHFGKLDILVNNAGATIKANVTDSDFYQNYEKVMAINLNSVVYLTHICVEYLEKTKGNIINISSVAGMRTSPNNGPYCMAKSALDMFTKCMAAELGAKRIRVNVINPGPVRTNFTTSLGMSLEMRDKVMAAFGNVIPVGRVGESDDIADNILYLASDHAAFVNGSQLVSDGGLVASNNLNFDLVKKYME</sequence>
<dbReference type="GO" id="GO:0005634">
    <property type="term" value="C:nucleus"/>
    <property type="evidence" value="ECO:0007669"/>
    <property type="project" value="UniProtKB-SubCell"/>
</dbReference>
<name>A0A7R9KG15_9ACAR</name>
<protein>
    <recommendedName>
        <fullName evidence="8">DM domain-containing protein</fullName>
    </recommendedName>
</protein>
<dbReference type="InterPro" id="IPR036407">
    <property type="entry name" value="DM_DNA-bd_sf"/>
</dbReference>
<keyword evidence="4 6" id="KW-0238">DNA-binding</keyword>
<dbReference type="InterPro" id="IPR001275">
    <property type="entry name" value="DM_DNA-bd"/>
</dbReference>
<proteinExistence type="predicted"/>
<dbReference type="EMBL" id="OC855566">
    <property type="protein sequence ID" value="CAD7622240.1"/>
    <property type="molecule type" value="Genomic_DNA"/>
</dbReference>
<evidence type="ECO:0000259" key="8">
    <source>
        <dbReference type="PROSITE" id="PS50809"/>
    </source>
</evidence>
<dbReference type="Proteomes" id="UP000759131">
    <property type="component" value="Unassembled WGS sequence"/>
</dbReference>
<dbReference type="PROSITE" id="PS40000">
    <property type="entry name" value="DM_1"/>
    <property type="match status" value="1"/>
</dbReference>
<keyword evidence="5 6" id="KW-0539">Nucleus</keyword>
<keyword evidence="1 6" id="KW-0479">Metal-binding</keyword>
<keyword evidence="2 6" id="KW-0862">Zinc</keyword>
<reference evidence="9" key="1">
    <citation type="submission" date="2020-11" db="EMBL/GenBank/DDBJ databases">
        <authorList>
            <person name="Tran Van P."/>
        </authorList>
    </citation>
    <scope>NUCLEOTIDE SEQUENCE</scope>
</reference>
<feature type="compositionally biased region" description="Basic and acidic residues" evidence="7">
    <location>
        <begin position="138"/>
        <end position="149"/>
    </location>
</feature>
<dbReference type="PANTHER" id="PTHR43975">
    <property type="entry name" value="ZGC:101858"/>
    <property type="match status" value="1"/>
</dbReference>
<accession>A0A7R9KG15</accession>
<dbReference type="PROSITE" id="PS00061">
    <property type="entry name" value="ADH_SHORT"/>
    <property type="match status" value="1"/>
</dbReference>
<dbReference type="InterPro" id="IPR020904">
    <property type="entry name" value="Sc_DH/Rdtase_CS"/>
</dbReference>
<evidence type="ECO:0000256" key="7">
    <source>
        <dbReference type="SAM" id="MobiDB-lite"/>
    </source>
</evidence>
<dbReference type="AlphaFoldDB" id="A0A7R9KG15"/>
<keyword evidence="3" id="KW-0560">Oxidoreductase</keyword>
<dbReference type="PRINTS" id="PR00081">
    <property type="entry name" value="GDHRDH"/>
</dbReference>
<dbReference type="InterPro" id="IPR002347">
    <property type="entry name" value="SDR_fam"/>
</dbReference>
<evidence type="ECO:0000256" key="2">
    <source>
        <dbReference type="ARBA" id="ARBA00022833"/>
    </source>
</evidence>
<evidence type="ECO:0000256" key="6">
    <source>
        <dbReference type="PROSITE-ProRule" id="PRU00070"/>
    </source>
</evidence>
<dbReference type="SUPFAM" id="SSF82927">
    <property type="entry name" value="Cysteine-rich DNA binding domain, (DM domain)"/>
    <property type="match status" value="1"/>
</dbReference>
<evidence type="ECO:0000256" key="3">
    <source>
        <dbReference type="ARBA" id="ARBA00023002"/>
    </source>
</evidence>
<dbReference type="OrthoDB" id="6512284at2759"/>
<feature type="region of interest" description="Disordered" evidence="7">
    <location>
        <begin position="90"/>
        <end position="165"/>
    </location>
</feature>
<evidence type="ECO:0000313" key="9">
    <source>
        <dbReference type="EMBL" id="CAD7622240.1"/>
    </source>
</evidence>
<dbReference type="SUPFAM" id="SSF51735">
    <property type="entry name" value="NAD(P)-binding Rossmann-fold domains"/>
    <property type="match status" value="1"/>
</dbReference>
<dbReference type="GO" id="GO:0046872">
    <property type="term" value="F:metal ion binding"/>
    <property type="evidence" value="ECO:0007669"/>
    <property type="project" value="UniProtKB-KW"/>
</dbReference>
<dbReference type="PROSITE" id="PS50809">
    <property type="entry name" value="DM_2"/>
    <property type="match status" value="1"/>
</dbReference>
<organism evidence="9">
    <name type="scientific">Medioppia subpectinata</name>
    <dbReference type="NCBI Taxonomy" id="1979941"/>
    <lineage>
        <taxon>Eukaryota</taxon>
        <taxon>Metazoa</taxon>
        <taxon>Ecdysozoa</taxon>
        <taxon>Arthropoda</taxon>
        <taxon>Chelicerata</taxon>
        <taxon>Arachnida</taxon>
        <taxon>Acari</taxon>
        <taxon>Acariformes</taxon>
        <taxon>Sarcoptiformes</taxon>
        <taxon>Oribatida</taxon>
        <taxon>Brachypylina</taxon>
        <taxon>Oppioidea</taxon>
        <taxon>Oppiidae</taxon>
        <taxon>Medioppia</taxon>
    </lineage>
</organism>
<dbReference type="GO" id="GO:0006629">
    <property type="term" value="P:lipid metabolic process"/>
    <property type="evidence" value="ECO:0007669"/>
    <property type="project" value="UniProtKB-ARBA"/>
</dbReference>
<dbReference type="EMBL" id="CAJPIZ010000991">
    <property type="protein sequence ID" value="CAG2102670.1"/>
    <property type="molecule type" value="Genomic_DNA"/>
</dbReference>
<dbReference type="PANTHER" id="PTHR43975:SF2">
    <property type="entry name" value="EG:BACR7A4.14 PROTEIN-RELATED"/>
    <property type="match status" value="1"/>
</dbReference>
<keyword evidence="10" id="KW-1185">Reference proteome</keyword>
<dbReference type="Gene3D" id="3.40.50.720">
    <property type="entry name" value="NAD(P)-binding Rossmann-like Domain"/>
    <property type="match status" value="1"/>
</dbReference>
<feature type="domain" description="DM" evidence="8">
    <location>
        <begin position="41"/>
        <end position="88"/>
    </location>
</feature>
<evidence type="ECO:0000256" key="4">
    <source>
        <dbReference type="ARBA" id="ARBA00023125"/>
    </source>
</evidence>
<dbReference type="FunFam" id="4.10.1040.10:FF:000001">
    <property type="entry name" value="doublesex- and mab-3-related transcription factor 1"/>
    <property type="match status" value="1"/>
</dbReference>
<gene>
    <name evidence="9" type="ORF">OSB1V03_LOCUS2705</name>
</gene>
<feature type="DNA-binding region" description="DM" evidence="6">
    <location>
        <begin position="41"/>
        <end position="88"/>
    </location>
</feature>
<dbReference type="Pfam" id="PF13561">
    <property type="entry name" value="adh_short_C2"/>
    <property type="match status" value="1"/>
</dbReference>
<dbReference type="PRINTS" id="PR00080">
    <property type="entry name" value="SDRFAMILY"/>
</dbReference>
<evidence type="ECO:0000313" key="10">
    <source>
        <dbReference type="Proteomes" id="UP000759131"/>
    </source>
</evidence>
<dbReference type="InterPro" id="IPR036291">
    <property type="entry name" value="NAD(P)-bd_dom_sf"/>
</dbReference>
<dbReference type="SMART" id="SM00301">
    <property type="entry name" value="DM"/>
    <property type="match status" value="1"/>
</dbReference>
<feature type="compositionally biased region" description="Low complexity" evidence="7">
    <location>
        <begin position="112"/>
        <end position="129"/>
    </location>
</feature>
<dbReference type="Pfam" id="PF00751">
    <property type="entry name" value="DM"/>
    <property type="match status" value="1"/>
</dbReference>
<evidence type="ECO:0000256" key="5">
    <source>
        <dbReference type="ARBA" id="ARBA00023242"/>
    </source>
</evidence>